<comment type="caution">
    <text evidence="1">The sequence shown here is derived from an EMBL/GenBank/DDBJ whole genome shotgun (WGS) entry which is preliminary data.</text>
</comment>
<dbReference type="Proteomes" id="UP000623010">
    <property type="component" value="Unassembled WGS sequence"/>
</dbReference>
<gene>
    <name evidence="1" type="ORF">GCM10010389_45320</name>
</gene>
<evidence type="ECO:0000313" key="2">
    <source>
        <dbReference type="Proteomes" id="UP000623010"/>
    </source>
</evidence>
<protein>
    <recommendedName>
        <fullName evidence="3">DUF3846 domain-containing protein</fullName>
    </recommendedName>
</protein>
<dbReference type="EMBL" id="BMWH01000020">
    <property type="protein sequence ID" value="GHA00959.1"/>
    <property type="molecule type" value="Genomic_DNA"/>
</dbReference>
<reference evidence="1" key="1">
    <citation type="journal article" date="2014" name="Int. J. Syst. Evol. Microbiol.">
        <title>Complete genome sequence of Corynebacterium casei LMG S-19264T (=DSM 44701T), isolated from a smear-ripened cheese.</title>
        <authorList>
            <consortium name="US DOE Joint Genome Institute (JGI-PGF)"/>
            <person name="Walter F."/>
            <person name="Albersmeier A."/>
            <person name="Kalinowski J."/>
            <person name="Ruckert C."/>
        </authorList>
    </citation>
    <scope>NUCLEOTIDE SEQUENCE</scope>
    <source>
        <strain evidence="1">JCM 5016</strain>
    </source>
</reference>
<sequence>MTALRYAVITPDGNLTHHDGPLAWDTLLGPEGRARVHLPGLAVAGWVNDIGLLYPERYPRNITGSCVLATLGANIQPYAGPVVFTGWNPANTARGLLEIQSLPQPVEHLDFAHGAVLKALAGQTPRELSPSWAEQIREIAEHARTAPTPGITIRTVRLP</sequence>
<evidence type="ECO:0008006" key="3">
    <source>
        <dbReference type="Google" id="ProtNLM"/>
    </source>
</evidence>
<keyword evidence="2" id="KW-1185">Reference proteome</keyword>
<dbReference type="RefSeq" id="WP_190059300.1">
    <property type="nucleotide sequence ID" value="NZ_BMWH01000020.1"/>
</dbReference>
<proteinExistence type="predicted"/>
<dbReference type="AlphaFoldDB" id="A0A918RLD8"/>
<organism evidence="1 2">
    <name type="scientific">Streptomyces echinoruber</name>
    <dbReference type="NCBI Taxonomy" id="68898"/>
    <lineage>
        <taxon>Bacteria</taxon>
        <taxon>Bacillati</taxon>
        <taxon>Actinomycetota</taxon>
        <taxon>Actinomycetes</taxon>
        <taxon>Kitasatosporales</taxon>
        <taxon>Streptomycetaceae</taxon>
        <taxon>Streptomyces</taxon>
    </lineage>
</organism>
<reference evidence="1" key="2">
    <citation type="submission" date="2020-09" db="EMBL/GenBank/DDBJ databases">
        <authorList>
            <person name="Sun Q."/>
            <person name="Ohkuma M."/>
        </authorList>
    </citation>
    <scope>NUCLEOTIDE SEQUENCE</scope>
    <source>
        <strain evidence="1">JCM 5016</strain>
    </source>
</reference>
<evidence type="ECO:0000313" key="1">
    <source>
        <dbReference type="EMBL" id="GHA00959.1"/>
    </source>
</evidence>
<name>A0A918RLD8_9ACTN</name>
<accession>A0A918RLD8</accession>